<evidence type="ECO:0000313" key="3">
    <source>
        <dbReference type="Proteomes" id="UP000594800"/>
    </source>
</evidence>
<feature type="domain" description="AB hydrolase-1" evidence="1">
    <location>
        <begin position="151"/>
        <end position="350"/>
    </location>
</feature>
<sequence length="371" mass="39354">MPLHLAQAAALVGQATLSPEPGPLPLDRAAAAGDMLEDMLAGIARWRAHEWRRPEERAPVLWSDGATELRDHGGGTGRPVLVLPSLINGSEVLDIHPERSLLGTLRAAGLRPLLLDWGVPGAEEHGFGLADYADLRLRPALAVARVLAGGPVPVLGYCMGGAMAAAAAARRASDVAALVTIGTPWNCQEGIWIARMVRELVRPDPAMARAALQTMGASFGLIPHDAVQTLFAGLDPGLALRKFARFTRMEGLEAELFVAVEDWLNRPVPLAPAVAEEVLIDWQLHNTLAAGVWEVMGGPVTPDAIACPTLSFCARRDRIAPPANADALPGAIPGARIARPDTGHVGMIVGQKARAEVFEPIVDFLDNVRIC</sequence>
<name>A0A7S9LTJ4_9RHOB</name>
<reference evidence="2 3" key="1">
    <citation type="submission" date="2020-11" db="EMBL/GenBank/DDBJ databases">
        <title>Description of Pontivivens ytuae sp. nov. isolated from deep sea sediment of Mariana Trench.</title>
        <authorList>
            <person name="Wang Z."/>
            <person name="Sun Q.-L."/>
            <person name="Xu X.-D."/>
            <person name="Tang Y.-Z."/>
            <person name="Zhang J."/>
        </authorList>
    </citation>
    <scope>NUCLEOTIDE SEQUENCE [LARGE SCALE GENOMIC DNA]</scope>
    <source>
        <strain evidence="2 3">MT2928</strain>
    </source>
</reference>
<dbReference type="Proteomes" id="UP000594800">
    <property type="component" value="Chromosome"/>
</dbReference>
<dbReference type="Gene3D" id="3.40.50.1820">
    <property type="entry name" value="alpha/beta hydrolase"/>
    <property type="match status" value="1"/>
</dbReference>
<dbReference type="InterPro" id="IPR000073">
    <property type="entry name" value="AB_hydrolase_1"/>
</dbReference>
<dbReference type="KEGG" id="poz:I0K15_04705"/>
<dbReference type="Pfam" id="PF00561">
    <property type="entry name" value="Abhydrolase_1"/>
    <property type="match status" value="1"/>
</dbReference>
<evidence type="ECO:0000259" key="1">
    <source>
        <dbReference type="Pfam" id="PF00561"/>
    </source>
</evidence>
<dbReference type="InterPro" id="IPR029058">
    <property type="entry name" value="AB_hydrolase_fold"/>
</dbReference>
<dbReference type="AlphaFoldDB" id="A0A7S9LTJ4"/>
<organism evidence="2 3">
    <name type="scientific">Pontivivens ytuae</name>
    <dbReference type="NCBI Taxonomy" id="2789856"/>
    <lineage>
        <taxon>Bacteria</taxon>
        <taxon>Pseudomonadati</taxon>
        <taxon>Pseudomonadota</taxon>
        <taxon>Alphaproteobacteria</taxon>
        <taxon>Rhodobacterales</taxon>
        <taxon>Paracoccaceae</taxon>
        <taxon>Pontivivens</taxon>
    </lineage>
</organism>
<dbReference type="PANTHER" id="PTHR36837">
    <property type="entry name" value="POLY(3-HYDROXYALKANOATE) POLYMERASE SUBUNIT PHAC"/>
    <property type="match status" value="1"/>
</dbReference>
<gene>
    <name evidence="2" type="ORF">I0K15_04705</name>
</gene>
<proteinExistence type="predicted"/>
<protein>
    <submittedName>
        <fullName evidence="2">Alpha/beta fold hydrolase</fullName>
    </submittedName>
</protein>
<dbReference type="RefSeq" id="WP_196104251.1">
    <property type="nucleotide sequence ID" value="NZ_CP064942.1"/>
</dbReference>
<keyword evidence="2" id="KW-0378">Hydrolase</keyword>
<keyword evidence="3" id="KW-1185">Reference proteome</keyword>
<dbReference type="EMBL" id="CP064942">
    <property type="protein sequence ID" value="QPH55052.1"/>
    <property type="molecule type" value="Genomic_DNA"/>
</dbReference>
<dbReference type="SUPFAM" id="SSF53474">
    <property type="entry name" value="alpha/beta-Hydrolases"/>
    <property type="match status" value="1"/>
</dbReference>
<dbReference type="PANTHER" id="PTHR36837:SF2">
    <property type="entry name" value="POLY(3-HYDROXYALKANOATE) POLYMERASE SUBUNIT PHAC"/>
    <property type="match status" value="1"/>
</dbReference>
<evidence type="ECO:0000313" key="2">
    <source>
        <dbReference type="EMBL" id="QPH55052.1"/>
    </source>
</evidence>
<dbReference type="GO" id="GO:0016787">
    <property type="term" value="F:hydrolase activity"/>
    <property type="evidence" value="ECO:0007669"/>
    <property type="project" value="UniProtKB-KW"/>
</dbReference>
<accession>A0A7S9LTJ4</accession>
<dbReference type="InterPro" id="IPR051321">
    <property type="entry name" value="PHA/PHB_synthase"/>
</dbReference>